<protein>
    <submittedName>
        <fullName evidence="4 7">RPMS1</fullName>
    </submittedName>
</protein>
<evidence type="ECO:0000313" key="8">
    <source>
        <dbReference type="EMBL" id="BAQ20345.1"/>
    </source>
</evidence>
<name>A0A0B6VKE0_EBVG</name>
<dbReference type="EMBL" id="KR063344">
    <property type="protein sequence ID" value="ALQ28482.1"/>
    <property type="molecule type" value="Genomic_DNA"/>
</dbReference>
<feature type="compositionally biased region" description="Basic residues" evidence="1">
    <location>
        <begin position="55"/>
        <end position="65"/>
    </location>
</feature>
<reference evidence="11 12" key="1">
    <citation type="submission" date="2013-09" db="EMBL/GenBank/DDBJ databases">
        <title>Target Capture and Whole Genome Sequencing of EBV from Primary Nasopharyngeal Carcinoma Biopsy.</title>
        <authorList>
            <person name="Xiao K."/>
        </authorList>
    </citation>
    <scope>NUCLEOTIDE SEQUENCE [LARGE SCALE GENOMIC DNA]</scope>
    <source>
        <strain evidence="7">HN12</strain>
        <strain evidence="8">HN15</strain>
    </source>
</reference>
<evidence type="ECO:0000313" key="13">
    <source>
        <dbReference type="Proteomes" id="UP000164480"/>
    </source>
</evidence>
<dbReference type="EMBL" id="MG021317">
    <property type="protein sequence ID" value="ATO60780.1"/>
    <property type="molecule type" value="Genomic_DNA"/>
</dbReference>
<dbReference type="Proteomes" id="UP000164480">
    <property type="component" value="Segment"/>
</dbReference>
<reference evidence="4" key="5">
    <citation type="journal article" date="2016" name="Oncotarget">
        <title>Genome-wide analysis of Epstein-Barr virus (EBV) isolated from EBV-associated gastric carcinoma (EBVaGC).</title>
        <authorList>
            <person name="Liu Y."/>
            <person name="Yang W."/>
            <person name="Pan Y."/>
            <person name="Ji J."/>
            <person name="Lu Z."/>
            <person name="Ke Y."/>
        </authorList>
    </citation>
    <scope>NUCLEOTIDE SEQUENCE</scope>
    <source>
        <strain evidence="4">EBVaGC8</strain>
    </source>
</reference>
<dbReference type="RefSeq" id="YP_401710.1">
    <property type="nucleotide sequence ID" value="NC_007605.1"/>
</dbReference>
<reference evidence="9" key="8">
    <citation type="journal article" date="2018" name="Int. J. Cancer">
        <title>High risk Epstein-Barr virus variants characterized by distinct polymorphisms in the EBER locus are strongly associated with nasopharyngeal carcinoma.</title>
        <authorList>
            <person name="Hui K.F."/>
            <person name="Chan T.F."/>
            <person name="Yang W."/>
            <person name="Shen J.J."/>
            <person name="Lam K.P."/>
            <person name="Kwok H."/>
            <person name="Sham P.C."/>
            <person name="Tsao S.W."/>
            <person name="Kwong D.L."/>
            <person name="Lung M.L."/>
            <person name="Chiang A.K."/>
        </authorList>
    </citation>
    <scope>NUCLEOTIDE SEQUENCE</scope>
    <source>
        <strain evidence="9">HKHD46</strain>
    </source>
</reference>
<sequence>MAGARRRARCPASAGCAYSARPPPLSTRGRRISAGSGQPRWWPWGSPPPPDTRYRRPGPGRRARSCLHAGPRGRPPHSRTRARRTSPGAGGGGWRGGSCTSQR</sequence>
<evidence type="ECO:0000313" key="4">
    <source>
        <dbReference type="EMBL" id="ALV83207.1"/>
    </source>
</evidence>
<dbReference type="EMBL" id="KT823509">
    <property type="protein sequence ID" value="ANI26399.1"/>
    <property type="molecule type" value="Genomic_DNA"/>
</dbReference>
<reference evidence="10" key="9">
    <citation type="journal article" date="2018" name="Leukemia">
        <title>Genomic and transcriptomic landscapes of Epstein-Barr virus in extranodal natural killer T-cell lymphoma.</title>
        <authorList>
            <person name="Peng R.J."/>
            <person name="Han B.W."/>
            <person name="Cai Q.Q."/>
            <person name="Zuo X.Y."/>
            <person name="Xia T."/>
            <person name="Chen J.R."/>
            <person name="Feng L.N."/>
            <person name="Lim J.Q."/>
            <person name="Chen S.W."/>
            <person name="Zeng M.S."/>
            <person name="Guo Y.M."/>
            <person name="Li B."/>
            <person name="Xia X.J."/>
            <person name="Xia Y."/>
            <person name="Laurensia Y."/>
            <person name="Chia B.K."/>
            <person name="Huang H.Q."/>
            <person name="Young K.H."/>
            <person name="Lim S.T."/>
            <person name="Ong C.K."/>
            <person name="Zeng Y.X."/>
            <person name="Bei J.X."/>
        </authorList>
    </citation>
    <scope>NUCLEOTIDE SEQUENCE</scope>
    <source>
        <strain evidence="10">NKTCL-SG02</strain>
    </source>
</reference>
<dbReference type="EMBL" id="AB850654">
    <property type="protein sequence ID" value="BAQ20345.1"/>
    <property type="molecule type" value="Genomic_DNA"/>
</dbReference>
<evidence type="ECO:0000313" key="11">
    <source>
        <dbReference type="Proteomes" id="UP000116168"/>
    </source>
</evidence>
<evidence type="ECO:0000313" key="6">
    <source>
        <dbReference type="EMBL" id="ATO60780.1"/>
    </source>
</evidence>
<dbReference type="EMBL" id="KP735248">
    <property type="protein sequence ID" value="AKE13319.1"/>
    <property type="molecule type" value="Genomic_DNA"/>
</dbReference>
<evidence type="ECO:0000313" key="7">
    <source>
        <dbReference type="EMBL" id="BAQ20152.1"/>
    </source>
</evidence>
<evidence type="ECO:0000313" key="2">
    <source>
        <dbReference type="EMBL" id="AKE13319.1"/>
    </source>
</evidence>
<feature type="region of interest" description="Disordered" evidence="1">
    <location>
        <begin position="1"/>
        <end position="103"/>
    </location>
</feature>
<reference evidence="10" key="10">
    <citation type="submission" date="2018-03" db="EMBL/GenBank/DDBJ databases">
        <authorList>
            <person name="Bei J.-X."/>
            <person name="Han B.-W."/>
        </authorList>
    </citation>
    <scope>NUCLEOTIDE SEQUENCE</scope>
    <source>
        <strain evidence="10">NKTCL-SG02</strain>
    </source>
</reference>
<evidence type="ECO:0000256" key="1">
    <source>
        <dbReference type="SAM" id="MobiDB-lite"/>
    </source>
</evidence>
<dbReference type="EMBL" id="MH144213">
    <property type="protein sequence ID" value="QBM05021.1"/>
    <property type="molecule type" value="Genomic_DNA"/>
</dbReference>
<evidence type="ECO:0000313" key="12">
    <source>
        <dbReference type="Proteomes" id="UP000158635"/>
    </source>
</evidence>
<evidence type="ECO:0000313" key="5">
    <source>
        <dbReference type="EMBL" id="ANI26399.1"/>
    </source>
</evidence>
<reference evidence="3" key="2">
    <citation type="journal article" date="2015" name="Sci. Rep.">
        <title>Epstein-Barr virus from Burkitt Lymphoma biopsies from Africa and South America share novel LMP-1 promoter and gene variations.</title>
        <authorList>
            <person name="Lei H."/>
            <person name="Li T."/>
            <person name="Li B."/>
            <person name="Tsai S."/>
            <person name="Biggar R.J."/>
            <person name="Nkrumah F."/>
            <person name="Neequaye J."/>
            <person name="Gutierrez M."/>
            <person name="Epelman S."/>
            <person name="Mbulaiteye S.M."/>
            <person name="Bhatia K."/>
            <person name="Lo S.C."/>
        </authorList>
    </citation>
    <scope>NUCLEOTIDE SEQUENCE</scope>
    <source>
        <strain evidence="3">RPF</strain>
    </source>
</reference>
<dbReference type="KEGG" id="vg:3783757"/>
<evidence type="ECO:0000313" key="9">
    <source>
        <dbReference type="EMBL" id="QAC21808.1"/>
    </source>
</evidence>
<dbReference type="DNASU" id="3783757"/>
<dbReference type="Proteomes" id="UP000116168">
    <property type="component" value="Segment"/>
</dbReference>
<dbReference type="EMBL" id="MH590415">
    <property type="protein sequence ID" value="QAC21808.1"/>
    <property type="molecule type" value="Genomic_DNA"/>
</dbReference>
<organismHost>
    <name type="scientific">Homo sapiens</name>
    <name type="common">Human</name>
    <dbReference type="NCBI Taxonomy" id="9606"/>
</organismHost>
<gene>
    <name evidence="7" type="primary">RPMS1</name>
    <name evidence="2" type="ORF">HHV4_RPMS1</name>
</gene>
<evidence type="ECO:0000313" key="3">
    <source>
        <dbReference type="EMBL" id="ALQ28482.1"/>
    </source>
</evidence>
<reference evidence="6" key="7">
    <citation type="journal article" date="2017" name="J. Virol.">
        <title>Analysis of Epstein-Barr Virus Genomes and Expression Profiles in Gastric Adenocarcinoma.</title>
        <authorList>
            <person name="Borozan I."/>
            <person name="Zapatka M."/>
            <person name="Frappier L."/>
            <person name="Ferretti V."/>
        </authorList>
    </citation>
    <scope>NUCLEOTIDE SEQUENCE</scope>
    <source>
        <strain evidence="6">EBVaGC5-1</strain>
    </source>
</reference>
<reference evidence="5" key="6">
    <citation type="journal article" date="2016" name="Sci. Rep.">
        <title>Identification and Characterization of Epstein-Barr Virus Genomes in Lung Carcinoma Biopsy Samples by Next-Generation Sequencing Technology.</title>
        <authorList>
            <person name="Wang S."/>
            <person name="Xiong H."/>
            <person name="Yan S."/>
            <person name="Wu N."/>
            <person name="Lu Z."/>
        </authorList>
    </citation>
    <scope>NUCLEOTIDE SEQUENCE</scope>
    <source>
        <strain evidence="5">LC4</strain>
    </source>
</reference>
<proteinExistence type="predicted"/>
<dbReference type="EMBL" id="AB850647">
    <property type="protein sequence ID" value="BAQ20152.1"/>
    <property type="molecule type" value="Genomic_DNA"/>
</dbReference>
<dbReference type="EMBL" id="KT273948">
    <property type="protein sequence ID" value="ALV83207.1"/>
    <property type="molecule type" value="Genomic_DNA"/>
</dbReference>
<organism evidence="7 11">
    <name type="scientific">Epstein-Barr virus (strain GD1)</name>
    <name type="common">HHV-4</name>
    <name type="synonym">Human gammaherpesvirus 4</name>
    <dbReference type="NCBI Taxonomy" id="10376"/>
    <lineage>
        <taxon>Viruses</taxon>
        <taxon>Duplodnaviria</taxon>
        <taxon>Heunggongvirae</taxon>
        <taxon>Peploviricota</taxon>
        <taxon>Herviviricetes</taxon>
        <taxon>Herpesvirales</taxon>
        <taxon>Orthoherpesviridae</taxon>
        <taxon>Gammaherpesvirinae</taxon>
        <taxon>Lymphocryptovirus</taxon>
        <taxon>Lymphocryptovirus humangamma4</taxon>
    </lineage>
</organism>
<reference evidence="2 13" key="3">
    <citation type="journal article" date="2015" name="Virus Genes">
        <title>The full-length DNA sequence of Epstein Barr virus from a human gastric carcinoma cell line, SNU-719.</title>
        <authorList>
            <person name="Song K.A."/>
            <person name="Yang S.D."/>
            <person name="Hwang J."/>
            <person name="Kim J.I."/>
            <person name="Kang M.S."/>
        </authorList>
    </citation>
    <scope>NUCLEOTIDE SEQUENCE [LARGE SCALE GENOMIC DNA]</scope>
    <source>
        <strain evidence="2">GC1</strain>
    </source>
</reference>
<reference evidence="2" key="4">
    <citation type="submission" date="2015-02" db="EMBL/GenBank/DDBJ databases">
        <authorList>
            <person name="Torres C."/>
        </authorList>
    </citation>
    <scope>NUCLEOTIDE SEQUENCE</scope>
    <source>
        <strain evidence="2">GC1</strain>
    </source>
</reference>
<dbReference type="GeneID" id="3783757"/>
<feature type="compositionally biased region" description="Basic residues" evidence="1">
    <location>
        <begin position="74"/>
        <end position="84"/>
    </location>
</feature>
<dbReference type="Proteomes" id="UP000158635">
    <property type="component" value="Segment"/>
</dbReference>
<evidence type="ECO:0000313" key="10">
    <source>
        <dbReference type="EMBL" id="QBM05021.1"/>
    </source>
</evidence>
<accession>A0A0B6VKE0</accession>
<feature type="compositionally biased region" description="Low complexity" evidence="1">
    <location>
        <begin position="35"/>
        <end position="44"/>
    </location>
</feature>